<accession>A0A8T3VB79</accession>
<evidence type="ECO:0000256" key="1">
    <source>
        <dbReference type="PROSITE-ProRule" id="PRU00469"/>
    </source>
</evidence>
<protein>
    <recommendedName>
        <fullName evidence="2">TFIIB-type domain-containing protein</fullName>
    </recommendedName>
</protein>
<dbReference type="EMBL" id="SUTE01000042">
    <property type="protein sequence ID" value="MBE6505258.1"/>
    <property type="molecule type" value="Genomic_DNA"/>
</dbReference>
<evidence type="ECO:0000259" key="2">
    <source>
        <dbReference type="PROSITE" id="PS51134"/>
    </source>
</evidence>
<feature type="domain" description="TFIIB-type" evidence="2">
    <location>
        <begin position="7"/>
        <end position="38"/>
    </location>
</feature>
<dbReference type="GO" id="GO:0008270">
    <property type="term" value="F:zinc ion binding"/>
    <property type="evidence" value="ECO:0007669"/>
    <property type="project" value="UniProtKB-KW"/>
</dbReference>
<dbReference type="Pfam" id="PF08271">
    <property type="entry name" value="Zn_Ribbon_TF"/>
    <property type="match status" value="1"/>
</dbReference>
<comment type="caution">
    <text evidence="3">The sequence shown here is derived from an EMBL/GenBank/DDBJ whole genome shotgun (WGS) entry which is preliminary data.</text>
</comment>
<dbReference type="Gene3D" id="2.20.25.10">
    <property type="match status" value="1"/>
</dbReference>
<dbReference type="RefSeq" id="WP_369693498.1">
    <property type="nucleotide sequence ID" value="NZ_SUTE01000042.1"/>
</dbReference>
<organism evidence="3 4">
    <name type="scientific">Methanobrevibacter millerae</name>
    <dbReference type="NCBI Taxonomy" id="230361"/>
    <lineage>
        <taxon>Archaea</taxon>
        <taxon>Methanobacteriati</taxon>
        <taxon>Methanobacteriota</taxon>
        <taxon>Methanomada group</taxon>
        <taxon>Methanobacteria</taxon>
        <taxon>Methanobacteriales</taxon>
        <taxon>Methanobacteriaceae</taxon>
        <taxon>Methanobrevibacter</taxon>
    </lineage>
</organism>
<dbReference type="SUPFAM" id="SSF57783">
    <property type="entry name" value="Zinc beta-ribbon"/>
    <property type="match status" value="1"/>
</dbReference>
<dbReference type="AlphaFoldDB" id="A0A8T3VB79"/>
<gene>
    <name evidence="3" type="ORF">E7Z73_05900</name>
</gene>
<reference evidence="3" key="1">
    <citation type="submission" date="2019-04" db="EMBL/GenBank/DDBJ databases">
        <title>Evolution of Biomass-Degrading Anaerobic Consortia Revealed by Metagenomics.</title>
        <authorList>
            <person name="Peng X."/>
        </authorList>
    </citation>
    <scope>NUCLEOTIDE SEQUENCE</scope>
    <source>
        <strain evidence="3">SIG12</strain>
    </source>
</reference>
<name>A0A8T3VB79_9EURY</name>
<dbReference type="InterPro" id="IPR013137">
    <property type="entry name" value="Znf_TFIIB"/>
</dbReference>
<evidence type="ECO:0000313" key="3">
    <source>
        <dbReference type="EMBL" id="MBE6505258.1"/>
    </source>
</evidence>
<evidence type="ECO:0000313" key="4">
    <source>
        <dbReference type="Proteomes" id="UP000762703"/>
    </source>
</evidence>
<dbReference type="Proteomes" id="UP000762703">
    <property type="component" value="Unassembled WGS sequence"/>
</dbReference>
<keyword evidence="1" id="KW-0479">Metal-binding</keyword>
<sequence length="56" mass="6707">MNLIYYLTGKCPECENTTFKKDFKHQEVYCSRCGLIVQDNELITRKNIKYMIKNNL</sequence>
<dbReference type="PROSITE" id="PS51134">
    <property type="entry name" value="ZF_TFIIB"/>
    <property type="match status" value="1"/>
</dbReference>
<proteinExistence type="predicted"/>
<keyword evidence="1" id="KW-0863">Zinc-finger</keyword>
<keyword evidence="1" id="KW-0862">Zinc</keyword>